<dbReference type="Gene3D" id="2.60.290.11">
    <property type="entry name" value="TM1070-like"/>
    <property type="match status" value="2"/>
</dbReference>
<feature type="signal peptide" evidence="2">
    <location>
        <begin position="1"/>
        <end position="29"/>
    </location>
</feature>
<keyword evidence="2" id="KW-0732">Signal</keyword>
<accession>A0A8J3N8D0</accession>
<dbReference type="EMBL" id="BNJK01000002">
    <property type="protein sequence ID" value="GHO99563.1"/>
    <property type="molecule type" value="Genomic_DNA"/>
</dbReference>
<dbReference type="AlphaFoldDB" id="A0A8J3N8D0"/>
<evidence type="ECO:0000313" key="3">
    <source>
        <dbReference type="EMBL" id="GHO99563.1"/>
    </source>
</evidence>
<feature type="region of interest" description="Disordered" evidence="1">
    <location>
        <begin position="364"/>
        <end position="384"/>
    </location>
</feature>
<dbReference type="RefSeq" id="WP_220210203.1">
    <property type="nucleotide sequence ID" value="NZ_BNJK01000002.1"/>
</dbReference>
<dbReference type="InterPro" id="IPR036698">
    <property type="entry name" value="TM1070-like_sf"/>
</dbReference>
<feature type="chain" id="PRO_5035281334" evidence="2">
    <location>
        <begin position="30"/>
        <end position="509"/>
    </location>
</feature>
<name>A0A8J3N8D0_9CHLR</name>
<evidence type="ECO:0000256" key="1">
    <source>
        <dbReference type="SAM" id="MobiDB-lite"/>
    </source>
</evidence>
<reference evidence="3" key="1">
    <citation type="submission" date="2020-10" db="EMBL/GenBank/DDBJ databases">
        <title>Taxonomic study of unclassified bacteria belonging to the class Ktedonobacteria.</title>
        <authorList>
            <person name="Yabe S."/>
            <person name="Wang C.M."/>
            <person name="Zheng Y."/>
            <person name="Sakai Y."/>
            <person name="Cavaletti L."/>
            <person name="Monciardini P."/>
            <person name="Donadio S."/>
        </authorList>
    </citation>
    <scope>NUCLEOTIDE SEQUENCE</scope>
    <source>
        <strain evidence="3">ID150040</strain>
    </source>
</reference>
<sequence>MSRRKYVIMILAALYALTAVLAIAGVAQAQSTQVAASGPVSQSWFLPEGRVGAGFVQWITVGNPNSSDCTVNIQYDYTMDGASTGLVKTVSFSVPHLSRHTQYVNGDLNIKQFATGAATLSTIVSTSDCPGIVVERPMYFSGFHGTSSGTDVLGATQPGKTWYFAEIPSGSAGETFLSVLNPTTSDAHVTVTYYVGGIAPISVSQTVHANSRGTFQPNGIAQLVTHQHAAVKVTADQPIVVERASYFPGINGVSGSAAVMGIAAPANSWVFAAGTVRSGALENITIAADPGASAAIPFTITLISASGATASFDETVDVHGQLVFNVNTNNTFSGHTDDVSAIVAAKNPDDKLLVQRQIFESYSGSNPKTPGWSAQGVSDSPGVPMSTTAGPQVYSFAEGFASANFNEWLMLVNPTSADENITVQLTNMLGEQSTNTVPVGAHSRVSFDVTSMVNNSSNVFSLSKSAAYAVSATVSADGPFAAERVMYWNAFSTKGTSALPGFTQAQVAA</sequence>
<dbReference type="Proteomes" id="UP000597444">
    <property type="component" value="Unassembled WGS sequence"/>
</dbReference>
<gene>
    <name evidence="3" type="ORF">KSF_096110</name>
</gene>
<keyword evidence="4" id="KW-1185">Reference proteome</keyword>
<proteinExistence type="predicted"/>
<organism evidence="3 4">
    <name type="scientific">Reticulibacter mediterranei</name>
    <dbReference type="NCBI Taxonomy" id="2778369"/>
    <lineage>
        <taxon>Bacteria</taxon>
        <taxon>Bacillati</taxon>
        <taxon>Chloroflexota</taxon>
        <taxon>Ktedonobacteria</taxon>
        <taxon>Ktedonobacterales</taxon>
        <taxon>Reticulibacteraceae</taxon>
        <taxon>Reticulibacter</taxon>
    </lineage>
</organism>
<evidence type="ECO:0000313" key="4">
    <source>
        <dbReference type="Proteomes" id="UP000597444"/>
    </source>
</evidence>
<evidence type="ECO:0000256" key="2">
    <source>
        <dbReference type="SAM" id="SignalP"/>
    </source>
</evidence>
<comment type="caution">
    <text evidence="3">The sequence shown here is derived from an EMBL/GenBank/DDBJ whole genome shotgun (WGS) entry which is preliminary data.</text>
</comment>
<protein>
    <submittedName>
        <fullName evidence="3">Uncharacterized protein</fullName>
    </submittedName>
</protein>